<dbReference type="InterPro" id="IPR036322">
    <property type="entry name" value="WD40_repeat_dom_sf"/>
</dbReference>
<dbReference type="PROSITE" id="PS50082">
    <property type="entry name" value="WD_REPEATS_2"/>
    <property type="match status" value="1"/>
</dbReference>
<proteinExistence type="predicted"/>
<dbReference type="STRING" id="307972.A0A2G8LMI9"/>
<evidence type="ECO:0000313" key="4">
    <source>
        <dbReference type="Proteomes" id="UP000230750"/>
    </source>
</evidence>
<dbReference type="Pfam" id="PF00400">
    <property type="entry name" value="WD40"/>
    <property type="match status" value="2"/>
</dbReference>
<feature type="compositionally biased region" description="Polar residues" evidence="2">
    <location>
        <begin position="138"/>
        <end position="148"/>
    </location>
</feature>
<gene>
    <name evidence="3" type="ORF">BSL78_01602</name>
</gene>
<keyword evidence="4" id="KW-1185">Reference proteome</keyword>
<dbReference type="PANTHER" id="PTHR44662:SF1">
    <property type="entry name" value="WD REPEAT-CONTAINING PROTEIN 81"/>
    <property type="match status" value="1"/>
</dbReference>
<comment type="caution">
    <text evidence="3">The sequence shown here is derived from an EMBL/GenBank/DDBJ whole genome shotgun (WGS) entry which is preliminary data.</text>
</comment>
<dbReference type="PANTHER" id="PTHR44662">
    <property type="entry name" value="WD REPEAT-CONTAINING PROTEIN 81"/>
    <property type="match status" value="1"/>
</dbReference>
<dbReference type="InterPro" id="IPR052651">
    <property type="entry name" value="WDR81"/>
</dbReference>
<dbReference type="EMBL" id="MRZV01000031">
    <property type="protein sequence ID" value="PIK61477.1"/>
    <property type="molecule type" value="Genomic_DNA"/>
</dbReference>
<protein>
    <submittedName>
        <fullName evidence="3">Putative WD repeat-containing protein 81</fullName>
    </submittedName>
</protein>
<dbReference type="GO" id="GO:0005739">
    <property type="term" value="C:mitochondrion"/>
    <property type="evidence" value="ECO:0007669"/>
    <property type="project" value="TreeGrafter"/>
</dbReference>
<reference evidence="3 4" key="1">
    <citation type="journal article" date="2017" name="PLoS Biol.">
        <title>The sea cucumber genome provides insights into morphological evolution and visceral regeneration.</title>
        <authorList>
            <person name="Zhang X."/>
            <person name="Sun L."/>
            <person name="Yuan J."/>
            <person name="Sun Y."/>
            <person name="Gao Y."/>
            <person name="Zhang L."/>
            <person name="Li S."/>
            <person name="Dai H."/>
            <person name="Hamel J.F."/>
            <person name="Liu C."/>
            <person name="Yu Y."/>
            <person name="Liu S."/>
            <person name="Lin W."/>
            <person name="Guo K."/>
            <person name="Jin S."/>
            <person name="Xu P."/>
            <person name="Storey K.B."/>
            <person name="Huan P."/>
            <person name="Zhang T."/>
            <person name="Zhou Y."/>
            <person name="Zhang J."/>
            <person name="Lin C."/>
            <person name="Li X."/>
            <person name="Xing L."/>
            <person name="Huo D."/>
            <person name="Sun M."/>
            <person name="Wang L."/>
            <person name="Mercier A."/>
            <person name="Li F."/>
            <person name="Yang H."/>
            <person name="Xiang J."/>
        </authorList>
    </citation>
    <scope>NUCLEOTIDE SEQUENCE [LARGE SCALE GENOMIC DNA]</scope>
    <source>
        <strain evidence="3">Shaxun</strain>
        <tissue evidence="3">Muscle</tissue>
    </source>
</reference>
<dbReference type="GO" id="GO:0035014">
    <property type="term" value="F:phosphatidylinositol 3-kinase regulator activity"/>
    <property type="evidence" value="ECO:0007669"/>
    <property type="project" value="TreeGrafter"/>
</dbReference>
<name>A0A2G8LMI9_STIJA</name>
<evidence type="ECO:0000313" key="3">
    <source>
        <dbReference type="EMBL" id="PIK61477.1"/>
    </source>
</evidence>
<feature type="repeat" description="WD" evidence="1">
    <location>
        <begin position="195"/>
        <end position="230"/>
    </location>
</feature>
<evidence type="ECO:0000256" key="2">
    <source>
        <dbReference type="SAM" id="MobiDB-lite"/>
    </source>
</evidence>
<evidence type="ECO:0000256" key="1">
    <source>
        <dbReference type="PROSITE-ProRule" id="PRU00221"/>
    </source>
</evidence>
<dbReference type="OrthoDB" id="29306at2759"/>
<dbReference type="Proteomes" id="UP000230750">
    <property type="component" value="Unassembled WGS sequence"/>
</dbReference>
<accession>A0A2G8LMI9</accession>
<dbReference type="InterPro" id="IPR015943">
    <property type="entry name" value="WD40/YVTN_repeat-like_dom_sf"/>
</dbReference>
<dbReference type="SMART" id="SM00320">
    <property type="entry name" value="WD40"/>
    <property type="match status" value="7"/>
</dbReference>
<dbReference type="InterPro" id="IPR001680">
    <property type="entry name" value="WD40_rpt"/>
</dbReference>
<dbReference type="Gene3D" id="2.130.10.10">
    <property type="entry name" value="YVTN repeat-like/Quinoprotein amine dehydrogenase"/>
    <property type="match status" value="2"/>
</dbReference>
<dbReference type="SUPFAM" id="SSF50978">
    <property type="entry name" value="WD40 repeat-like"/>
    <property type="match status" value="1"/>
</dbReference>
<dbReference type="GO" id="GO:0035973">
    <property type="term" value="P:aggrephagy"/>
    <property type="evidence" value="ECO:0007669"/>
    <property type="project" value="TreeGrafter"/>
</dbReference>
<dbReference type="PROSITE" id="PS50294">
    <property type="entry name" value="WD_REPEATS_REGION"/>
    <property type="match status" value="1"/>
</dbReference>
<dbReference type="AlphaFoldDB" id="A0A2G8LMI9"/>
<organism evidence="3 4">
    <name type="scientific">Stichopus japonicus</name>
    <name type="common">Sea cucumber</name>
    <dbReference type="NCBI Taxonomy" id="307972"/>
    <lineage>
        <taxon>Eukaryota</taxon>
        <taxon>Metazoa</taxon>
        <taxon>Echinodermata</taxon>
        <taxon>Eleutherozoa</taxon>
        <taxon>Echinozoa</taxon>
        <taxon>Holothuroidea</taxon>
        <taxon>Aspidochirotacea</taxon>
        <taxon>Aspidochirotida</taxon>
        <taxon>Stichopodidae</taxon>
        <taxon>Apostichopus</taxon>
    </lineage>
</organism>
<feature type="compositionally biased region" description="Low complexity" evidence="2">
    <location>
        <begin position="107"/>
        <end position="123"/>
    </location>
</feature>
<feature type="region of interest" description="Disordered" evidence="2">
    <location>
        <begin position="82"/>
        <end position="160"/>
    </location>
</feature>
<sequence length="490" mass="53113">MLLYTSSNPQLTIGKYSEGINSPESKLNQEAAQQLALVFTPEMAYIAYVPLCRLIGSIHMENTIPNHDLIWKLYSSHEKVISNKPHQNTKERTKELEIPSTVVNERSSSPVPGSSEGSASDASGGFGRNVIMTGNRIDLSSQETSTSRGTEEEKEAGSRSSRHLKGSWLHYWEQFVGCGEGNDSYHLSQMKLQMFAGHSAGIKALQVLPNENSFASASRDKTVKLWSLRNYGDGSSNVACQFTYPHHKKTVFALNYLESQRLIASCDGNVYVWDPYGSGAALRGYDLSKSVPTCMVAMPAPSPVLMVSTPDATVKIIDIRQAVVQHALKISTGPLGLIRCLSVSPDGSTLGVGLSSGVLSLVDLRTGLLMGGWKAHEGEILQIKAYNNKSFVTSSVDSSMALWREDGSKICSFRGVTEPVSFLSLSNNQVISATTSCRIGIHTSINEQANFSSTKVRSDVFKGVVSAMDVLPLNKLFLIGSDNGSITLMA</sequence>
<keyword evidence="1" id="KW-0853">WD repeat</keyword>
<feature type="compositionally biased region" description="Basic and acidic residues" evidence="2">
    <location>
        <begin position="88"/>
        <end position="97"/>
    </location>
</feature>